<protein>
    <submittedName>
        <fullName evidence="1">Uncharacterized protein</fullName>
    </submittedName>
</protein>
<evidence type="ECO:0000313" key="1">
    <source>
        <dbReference type="EMBL" id="MBP2062426.1"/>
    </source>
</evidence>
<dbReference type="EMBL" id="JAGGLR010000008">
    <property type="protein sequence ID" value="MBP2062426.1"/>
    <property type="molecule type" value="Genomic_DNA"/>
</dbReference>
<accession>A0ABS4MRS0</accession>
<keyword evidence="2" id="KW-1185">Reference proteome</keyword>
<name>A0ABS4MRS0_9ACTN</name>
<organism evidence="1 2">
    <name type="scientific">Streptomyces iranensis</name>
    <dbReference type="NCBI Taxonomy" id="576784"/>
    <lineage>
        <taxon>Bacteria</taxon>
        <taxon>Bacillati</taxon>
        <taxon>Actinomycetota</taxon>
        <taxon>Actinomycetes</taxon>
        <taxon>Kitasatosporales</taxon>
        <taxon>Streptomycetaceae</taxon>
        <taxon>Streptomyces</taxon>
        <taxon>Streptomyces violaceusniger group</taxon>
    </lineage>
</organism>
<sequence length="42" mass="4372">MTPARPQDLEHLPSLAYALPLVAAAPVRQAAPEARLAPSPPS</sequence>
<dbReference type="Proteomes" id="UP000756710">
    <property type="component" value="Unassembled WGS sequence"/>
</dbReference>
<dbReference type="RefSeq" id="WP_381155676.1">
    <property type="nucleotide sequence ID" value="NZ_CP136563.1"/>
</dbReference>
<evidence type="ECO:0000313" key="2">
    <source>
        <dbReference type="Proteomes" id="UP000756710"/>
    </source>
</evidence>
<proteinExistence type="predicted"/>
<reference evidence="1 2" key="1">
    <citation type="submission" date="2021-03" db="EMBL/GenBank/DDBJ databases">
        <title>Genomic Encyclopedia of Type Strains, Phase IV (KMG-IV): sequencing the most valuable type-strain genomes for metagenomic binning, comparative biology and taxonomic classification.</title>
        <authorList>
            <person name="Goeker M."/>
        </authorList>
    </citation>
    <scope>NUCLEOTIDE SEQUENCE [LARGE SCALE GENOMIC DNA]</scope>
    <source>
        <strain evidence="1 2">DSM 41954</strain>
    </source>
</reference>
<gene>
    <name evidence="1" type="ORF">J2Z30_003442</name>
</gene>
<comment type="caution">
    <text evidence="1">The sequence shown here is derived from an EMBL/GenBank/DDBJ whole genome shotgun (WGS) entry which is preliminary data.</text>
</comment>